<dbReference type="Proteomes" id="UP000030666">
    <property type="component" value="Unassembled WGS sequence"/>
</dbReference>
<reference evidence="1" key="1">
    <citation type="submission" date="2013-02" db="EMBL/GenBank/DDBJ databases">
        <title>The Genome Sequence of Plasmodium falciparum Santa Lucia.</title>
        <authorList>
            <consortium name="The Broad Institute Genome Sequencing Platform"/>
            <consortium name="The Broad Institute Genome Sequencing Center for Infectious Disease"/>
            <person name="Neafsey D."/>
            <person name="Cheeseman I."/>
            <person name="Volkman S."/>
            <person name="Adams J."/>
            <person name="Walker B."/>
            <person name="Young S.K."/>
            <person name="Zeng Q."/>
            <person name="Gargeya S."/>
            <person name="Fitzgerald M."/>
            <person name="Haas B."/>
            <person name="Abouelleil A."/>
            <person name="Alvarado L."/>
            <person name="Arachchi H.M."/>
            <person name="Berlin A.M."/>
            <person name="Chapman S.B."/>
            <person name="Dewar J."/>
            <person name="Goldberg J."/>
            <person name="Griggs A."/>
            <person name="Gujja S."/>
            <person name="Hansen M."/>
            <person name="Howarth C."/>
            <person name="Imamovic A."/>
            <person name="Larimer J."/>
            <person name="McCowan C."/>
            <person name="Murphy C."/>
            <person name="Neiman D."/>
            <person name="Pearson M."/>
            <person name="Priest M."/>
            <person name="Roberts A."/>
            <person name="Saif S."/>
            <person name="Shea T."/>
            <person name="Sisk P."/>
            <person name="Sykes S."/>
            <person name="Wortman J."/>
            <person name="Nusbaum C."/>
            <person name="Birren B."/>
        </authorList>
    </citation>
    <scope>NUCLEOTIDE SEQUENCE [LARGE SCALE GENOMIC DNA]</scope>
    <source>
        <strain evidence="1">Santa Lucia</strain>
    </source>
</reference>
<accession>W7FN38</accession>
<evidence type="ECO:0000313" key="1">
    <source>
        <dbReference type="EMBL" id="EUT79234.1"/>
    </source>
</evidence>
<proteinExistence type="predicted"/>
<protein>
    <submittedName>
        <fullName evidence="1">Uncharacterized protein</fullName>
    </submittedName>
</protein>
<name>W7FN38_PLAFA</name>
<dbReference type="AlphaFoldDB" id="W7FN38"/>
<organism evidence="1">
    <name type="scientific">Plasmodium falciparum Santa Lucia</name>
    <dbReference type="NCBI Taxonomy" id="478859"/>
    <lineage>
        <taxon>Eukaryota</taxon>
        <taxon>Sar</taxon>
        <taxon>Alveolata</taxon>
        <taxon>Apicomplexa</taxon>
        <taxon>Aconoidasida</taxon>
        <taxon>Haemosporida</taxon>
        <taxon>Plasmodiidae</taxon>
        <taxon>Plasmodium</taxon>
        <taxon>Plasmodium (Laverania)</taxon>
    </lineage>
</organism>
<dbReference type="EMBL" id="KE123511">
    <property type="protein sequence ID" value="EUT79234.1"/>
    <property type="molecule type" value="Genomic_DNA"/>
</dbReference>
<gene>
    <name evidence="1" type="ORF">PFAG_05805</name>
</gene>
<sequence>MLYILNKFSSYAQYFYLKIKRNIFIKGYNNIFFYHLNPYFITFCKSFILDKKGKFYFCLRLYIYYMS</sequence>